<protein>
    <submittedName>
        <fullName evidence="1">Putative polyketide biosynthesis enoyl-coa hydratase</fullName>
    </submittedName>
</protein>
<evidence type="ECO:0000313" key="2">
    <source>
        <dbReference type="Proteomes" id="UP000217758"/>
    </source>
</evidence>
<dbReference type="InterPro" id="IPR029045">
    <property type="entry name" value="ClpP/crotonase-like_dom_sf"/>
</dbReference>
<dbReference type="EMBL" id="AP014612">
    <property type="protein sequence ID" value="BAQ24334.1"/>
    <property type="molecule type" value="Genomic_DNA"/>
</dbReference>
<dbReference type="Pfam" id="PF00378">
    <property type="entry name" value="ECH_1"/>
    <property type="match status" value="1"/>
</dbReference>
<accession>A0A1L7LJE9</accession>
<dbReference type="PANTHER" id="PTHR11941:SF133">
    <property type="entry name" value="1,2-EPOXYPHENYLACETYL-COA ISOMERASE"/>
    <property type="match status" value="1"/>
</dbReference>
<dbReference type="KEGG" id="strg:SRT_10730"/>
<dbReference type="Proteomes" id="UP000217758">
    <property type="component" value="Chromosome"/>
</dbReference>
<dbReference type="SUPFAM" id="SSF52096">
    <property type="entry name" value="ClpP/crotonase"/>
    <property type="match status" value="1"/>
</dbReference>
<dbReference type="InterPro" id="IPR001753">
    <property type="entry name" value="Enoyl-CoA_hydra/iso"/>
</dbReference>
<gene>
    <name evidence="1" type="primary">sce3179</name>
    <name evidence="1" type="ORF">SRT_10730</name>
</gene>
<organism evidence="1 2">
    <name type="scientific">Streptococcus troglodytae</name>
    <dbReference type="NCBI Taxonomy" id="1111760"/>
    <lineage>
        <taxon>Bacteria</taxon>
        <taxon>Bacillati</taxon>
        <taxon>Bacillota</taxon>
        <taxon>Bacilli</taxon>
        <taxon>Lactobacillales</taxon>
        <taxon>Streptococcaceae</taxon>
        <taxon>Streptococcus</taxon>
    </lineage>
</organism>
<reference evidence="1 2" key="1">
    <citation type="journal article" date="2016" name="Microbiol. Immunol.">
        <title>Complete genome sequence of Streptococcus troglodytae TKU31 isolated from the oral cavity of a chimpanzee (Pan troglodytes).</title>
        <authorList>
            <person name="Okamoto M."/>
            <person name="Naito M."/>
            <person name="Miyanohara M."/>
            <person name="Imai S."/>
            <person name="Nomura Y."/>
            <person name="Saito W."/>
            <person name="Momoi Y."/>
            <person name="Takada K."/>
            <person name="Miyabe-Nishiwaki T."/>
            <person name="Tomonaga M."/>
            <person name="Hanada N."/>
        </authorList>
    </citation>
    <scope>NUCLEOTIDE SEQUENCE [LARGE SCALE GENOMIC DNA]</scope>
    <source>
        <strain evidence="2">TKU 31</strain>
    </source>
</reference>
<proteinExistence type="predicted"/>
<dbReference type="Gene3D" id="3.90.226.10">
    <property type="entry name" value="2-enoyl-CoA Hydratase, Chain A, domain 1"/>
    <property type="match status" value="1"/>
</dbReference>
<dbReference type="GO" id="GO:0006635">
    <property type="term" value="P:fatty acid beta-oxidation"/>
    <property type="evidence" value="ECO:0007669"/>
    <property type="project" value="TreeGrafter"/>
</dbReference>
<dbReference type="NCBIfam" id="NF005496">
    <property type="entry name" value="PRK07110.1"/>
    <property type="match status" value="1"/>
</dbReference>
<dbReference type="AlphaFoldDB" id="A0A1L7LJE9"/>
<dbReference type="Gene3D" id="6.20.390.20">
    <property type="match status" value="1"/>
</dbReference>
<dbReference type="GO" id="GO:0003824">
    <property type="term" value="F:catalytic activity"/>
    <property type="evidence" value="ECO:0007669"/>
    <property type="project" value="UniProtKB-ARBA"/>
</dbReference>
<evidence type="ECO:0000313" key="1">
    <source>
        <dbReference type="EMBL" id="BAQ24334.1"/>
    </source>
</evidence>
<dbReference type="Gene3D" id="3.30.70.3290">
    <property type="match status" value="1"/>
</dbReference>
<keyword evidence="2" id="KW-1185">Reference proteome</keyword>
<name>A0A1L7LJE9_9STRE</name>
<dbReference type="PANTHER" id="PTHR11941">
    <property type="entry name" value="ENOYL-COA HYDRATASE-RELATED"/>
    <property type="match status" value="1"/>
</dbReference>
<dbReference type="RefSeq" id="WP_128833316.1">
    <property type="nucleotide sequence ID" value="NZ_AP014612.1"/>
</dbReference>
<dbReference type="CDD" id="cd06558">
    <property type="entry name" value="crotonase-like"/>
    <property type="match status" value="1"/>
</dbReference>
<sequence>MIFDNKDSQEFLRTIVEEKNLSQIAKLWVQGAKFDWTKLFNETQSRIINVPTHPFVNKRYWIGSYNHGEIAEKESKKVIPTQTIERVDTELSQVPSEWLDNIKERVRLWEKKSESYDGDEVCLNIIEDAIAVVTLTDRENTNTFSDKLVMSLVNKFNKINTNPNIKAVIVTGYDNVFCMGGTQKQLIDISNQKSKFTDTPFMFLGLLQCNVPVISAIQGHASGGGLLFGLYGDIVVMSKEGVYNAVFTKYGFTPGMGATFILKEKLGGNLATEMMYTAKSFRGEELEERGASVIFRPQEEVLNSAIRIAKLIVDKPIHSLKILKKELATHIKEQLLKYIYKEEKMHDLTFNQPVVKERIMRYYKIGKTTENTKIN</sequence>